<gene>
    <name evidence="1" type="ORF">hattifnatt91_gp005</name>
</gene>
<keyword evidence="2" id="KW-1185">Reference proteome</keyword>
<reference evidence="1 2" key="1">
    <citation type="journal article" date="2020" name="Viruses">
        <title>Diversity and Host Interactions Among Virulent and Temperate Baltic Sea Flavobacterium Phages.</title>
        <authorList>
            <person name="Nilsson E."/>
            <person name="Bayfield O.W."/>
            <person name="Lundin D."/>
            <person name="Antson A.A."/>
            <person name="Holmfeldt K."/>
        </authorList>
    </citation>
    <scope>NUCLEOTIDE SEQUENCE [LARGE SCALE GENOMIC DNA]</scope>
</reference>
<evidence type="ECO:0000313" key="2">
    <source>
        <dbReference type="Proteomes" id="UP000464036"/>
    </source>
</evidence>
<dbReference type="Proteomes" id="UP000464036">
    <property type="component" value="Segment"/>
</dbReference>
<protein>
    <submittedName>
        <fullName evidence="1">Uncharacterized protein</fullName>
    </submittedName>
</protein>
<proteinExistence type="predicted"/>
<sequence>MASVADNANEIIKTKFNITSVFSTEKLNGNSAKQRL</sequence>
<name>A0A6B9LA04_9CAUD</name>
<evidence type="ECO:0000313" key="1">
    <source>
        <dbReference type="EMBL" id="QHB38690.1"/>
    </source>
</evidence>
<organism evidence="1 2">
    <name type="scientific">Flavobacterium phage vB_FspS_hattifnatt9-1</name>
    <dbReference type="NCBI Taxonomy" id="2686246"/>
    <lineage>
        <taxon>Viruses</taxon>
        <taxon>Duplodnaviria</taxon>
        <taxon>Heunggongvirae</taxon>
        <taxon>Uroviricota</taxon>
        <taxon>Caudoviricetes</taxon>
        <taxon>Hattifnattvirus</taxon>
        <taxon>Hattifnattvirus hattifnatt</taxon>
    </lineage>
</organism>
<dbReference type="EMBL" id="MN812207">
    <property type="protein sequence ID" value="QHB38690.1"/>
    <property type="molecule type" value="Genomic_DNA"/>
</dbReference>
<accession>A0A6B9LA04</accession>